<feature type="transmembrane region" description="Helical" evidence="7">
    <location>
        <begin position="374"/>
        <end position="393"/>
    </location>
</feature>
<dbReference type="InterPro" id="IPR002293">
    <property type="entry name" value="AA/rel_permease1"/>
</dbReference>
<sequence>MSENDGGENAGGGNGSSKNGGSGNGDDGHGDEKFGVGTAVALGVGGIVGGGIYAAIGIVVAAAGILTWFAYSLATVVVFCCAYSYIKLNDATDSDGGSVSYIEELTGRSTVAGVVGWTLVVGYIGTMAMYAYAFGMYGQMLIGYEYVWGLPIRQFLSVGVLAVFVGINLLGAGSSAAVERYLVFVQAGIIAAFGLIGLWFGAANYQLRLGFAEFGLNPILAASVGFVSFEGWQLLFYDQEQFDDPDETLAKGVFISIPIAAAIYILVGFVITTLLPEEVVAAQPEPSLLYAALSISKWLALAVGLAGLISTASAINSTLFSEAIFAKNLISDDILPDEMGDADADAAPSRTVIVIGLLTAAFTVLGSLEAVVEFASLAFIVVFGAMSALALSVRDAEGVDVNPIPPLLGVVGSAAFFVMLTWYLYSQLPAVFWLVVAIAAVVFAVEGMYFKREKLAEGVRQVEKRV</sequence>
<dbReference type="Pfam" id="PF13520">
    <property type="entry name" value="AA_permease_2"/>
    <property type="match status" value="1"/>
</dbReference>
<evidence type="ECO:0000256" key="1">
    <source>
        <dbReference type="ARBA" id="ARBA00004651"/>
    </source>
</evidence>
<feature type="transmembrane region" description="Helical" evidence="7">
    <location>
        <begin position="287"/>
        <end position="309"/>
    </location>
</feature>
<evidence type="ECO:0000256" key="5">
    <source>
        <dbReference type="ARBA" id="ARBA00023136"/>
    </source>
</evidence>
<dbReference type="GO" id="GO:0005886">
    <property type="term" value="C:plasma membrane"/>
    <property type="evidence" value="ECO:0007669"/>
    <property type="project" value="UniProtKB-SubCell"/>
</dbReference>
<feature type="region of interest" description="Disordered" evidence="6">
    <location>
        <begin position="1"/>
        <end position="28"/>
    </location>
</feature>
<gene>
    <name evidence="8" type="ORF">ACFQE6_08525</name>
</gene>
<dbReference type="PANTHER" id="PTHR42770:SF11">
    <property type="entry name" value="INNER MEMBRANE TRANSPORT PROTEIN YBAT"/>
    <property type="match status" value="1"/>
</dbReference>
<keyword evidence="9" id="KW-1185">Reference proteome</keyword>
<feature type="transmembrane region" description="Helical" evidence="7">
    <location>
        <begin position="431"/>
        <end position="450"/>
    </location>
</feature>
<dbReference type="Proteomes" id="UP001596383">
    <property type="component" value="Unassembled WGS sequence"/>
</dbReference>
<feature type="transmembrane region" description="Helical" evidence="7">
    <location>
        <begin position="152"/>
        <end position="170"/>
    </location>
</feature>
<accession>A0ABD5SJ75</accession>
<evidence type="ECO:0000256" key="3">
    <source>
        <dbReference type="ARBA" id="ARBA00022692"/>
    </source>
</evidence>
<dbReference type="PIRSF" id="PIRSF006060">
    <property type="entry name" value="AA_transporter"/>
    <property type="match status" value="1"/>
</dbReference>
<keyword evidence="3 7" id="KW-0812">Transmembrane</keyword>
<feature type="transmembrane region" description="Helical" evidence="7">
    <location>
        <begin position="109"/>
        <end position="132"/>
    </location>
</feature>
<dbReference type="AlphaFoldDB" id="A0ABD5SJ75"/>
<evidence type="ECO:0000313" key="8">
    <source>
        <dbReference type="EMBL" id="MFC6765052.1"/>
    </source>
</evidence>
<dbReference type="PANTHER" id="PTHR42770">
    <property type="entry name" value="AMINO ACID TRANSPORTER-RELATED"/>
    <property type="match status" value="1"/>
</dbReference>
<dbReference type="EMBL" id="JBHSWV010000122">
    <property type="protein sequence ID" value="MFC6765052.1"/>
    <property type="molecule type" value="Genomic_DNA"/>
</dbReference>
<dbReference type="RefSeq" id="WP_273738099.1">
    <property type="nucleotide sequence ID" value="NZ_JAQIVI010000122.1"/>
</dbReference>
<evidence type="ECO:0000256" key="7">
    <source>
        <dbReference type="SAM" id="Phobius"/>
    </source>
</evidence>
<proteinExistence type="predicted"/>
<evidence type="ECO:0000256" key="4">
    <source>
        <dbReference type="ARBA" id="ARBA00022989"/>
    </source>
</evidence>
<organism evidence="8 9">
    <name type="scientific">Natrinema soli</name>
    <dbReference type="NCBI Taxonomy" id="1930624"/>
    <lineage>
        <taxon>Archaea</taxon>
        <taxon>Methanobacteriati</taxon>
        <taxon>Methanobacteriota</taxon>
        <taxon>Stenosarchaea group</taxon>
        <taxon>Halobacteria</taxon>
        <taxon>Halobacteriales</taxon>
        <taxon>Natrialbaceae</taxon>
        <taxon>Natrinema</taxon>
    </lineage>
</organism>
<protein>
    <submittedName>
        <fullName evidence="8">APC family permease</fullName>
    </submittedName>
</protein>
<comment type="subcellular location">
    <subcellularLocation>
        <location evidence="1">Cell membrane</location>
        <topology evidence="1">Multi-pass membrane protein</topology>
    </subcellularLocation>
</comment>
<feature type="transmembrane region" description="Helical" evidence="7">
    <location>
        <begin position="249"/>
        <end position="275"/>
    </location>
</feature>
<feature type="transmembrane region" description="Helical" evidence="7">
    <location>
        <begin position="214"/>
        <end position="237"/>
    </location>
</feature>
<comment type="caution">
    <text evidence="8">The sequence shown here is derived from an EMBL/GenBank/DDBJ whole genome shotgun (WGS) entry which is preliminary data.</text>
</comment>
<feature type="transmembrane region" description="Helical" evidence="7">
    <location>
        <begin position="182"/>
        <end position="202"/>
    </location>
</feature>
<dbReference type="Gene3D" id="1.20.1740.10">
    <property type="entry name" value="Amino acid/polyamine transporter I"/>
    <property type="match status" value="1"/>
</dbReference>
<feature type="transmembrane region" description="Helical" evidence="7">
    <location>
        <begin position="351"/>
        <end position="368"/>
    </location>
</feature>
<keyword evidence="4 7" id="KW-1133">Transmembrane helix</keyword>
<keyword evidence="5 7" id="KW-0472">Membrane</keyword>
<evidence type="ECO:0000256" key="6">
    <source>
        <dbReference type="SAM" id="MobiDB-lite"/>
    </source>
</evidence>
<feature type="transmembrane region" description="Helical" evidence="7">
    <location>
        <begin position="405"/>
        <end position="425"/>
    </location>
</feature>
<evidence type="ECO:0000256" key="2">
    <source>
        <dbReference type="ARBA" id="ARBA00022475"/>
    </source>
</evidence>
<name>A0ABD5SJ75_9EURY</name>
<feature type="compositionally biased region" description="Gly residues" evidence="6">
    <location>
        <begin position="8"/>
        <end position="25"/>
    </location>
</feature>
<dbReference type="InterPro" id="IPR050367">
    <property type="entry name" value="APC_superfamily"/>
</dbReference>
<reference evidence="8 9" key="1">
    <citation type="journal article" date="2019" name="Int. J. Syst. Evol. Microbiol.">
        <title>The Global Catalogue of Microorganisms (GCM) 10K type strain sequencing project: providing services to taxonomists for standard genome sequencing and annotation.</title>
        <authorList>
            <consortium name="The Broad Institute Genomics Platform"/>
            <consortium name="The Broad Institute Genome Sequencing Center for Infectious Disease"/>
            <person name="Wu L."/>
            <person name="Ma J."/>
        </authorList>
    </citation>
    <scope>NUCLEOTIDE SEQUENCE [LARGE SCALE GENOMIC DNA]</scope>
    <source>
        <strain evidence="8 9">LMG 29247</strain>
    </source>
</reference>
<feature type="transmembrane region" description="Helical" evidence="7">
    <location>
        <begin position="39"/>
        <end position="62"/>
    </location>
</feature>
<feature type="transmembrane region" description="Helical" evidence="7">
    <location>
        <begin position="68"/>
        <end position="88"/>
    </location>
</feature>
<keyword evidence="2" id="KW-1003">Cell membrane</keyword>
<evidence type="ECO:0000313" key="9">
    <source>
        <dbReference type="Proteomes" id="UP001596383"/>
    </source>
</evidence>